<dbReference type="InterPro" id="IPR004307">
    <property type="entry name" value="TspO_MBR"/>
</dbReference>
<evidence type="ECO:0000256" key="2">
    <source>
        <dbReference type="ARBA" id="ARBA00007524"/>
    </source>
</evidence>
<name>A0A402BAL0_9CHLR</name>
<proteinExistence type="inferred from homology"/>
<accession>A0A402BAL0</accession>
<comment type="similarity">
    <text evidence="2">Belongs to the TspO/BZRP family.</text>
</comment>
<dbReference type="PANTHER" id="PTHR10057:SF0">
    <property type="entry name" value="TRANSLOCATOR PROTEIN"/>
    <property type="match status" value="1"/>
</dbReference>
<dbReference type="GO" id="GO:0033013">
    <property type="term" value="P:tetrapyrrole metabolic process"/>
    <property type="evidence" value="ECO:0007669"/>
    <property type="project" value="UniProtKB-ARBA"/>
</dbReference>
<feature type="transmembrane region" description="Helical" evidence="6">
    <location>
        <begin position="126"/>
        <end position="148"/>
    </location>
</feature>
<sequence>MALPFVGGCIATGFLGSYLGGGFTRQSWYEDNAKPRLWPPQWFFPTVWIGNYILMGLALWQIWLQRQKSNIAGSLVIFALHLLHNFSFFAVIYHFKRRSVYVLMDVIGLFSGLLTNVVFARISRAAGWLMLPYIGWLFFTTGIKVLWWRMQTSTIDQE</sequence>
<dbReference type="PIRSF" id="PIRSF005859">
    <property type="entry name" value="PBR"/>
    <property type="match status" value="1"/>
</dbReference>
<feature type="transmembrane region" description="Helical" evidence="6">
    <location>
        <begin position="101"/>
        <end position="119"/>
    </location>
</feature>
<feature type="transmembrane region" description="Helical" evidence="6">
    <location>
        <begin position="75"/>
        <end position="95"/>
    </location>
</feature>
<dbReference type="EMBL" id="BIFT01000001">
    <property type="protein sequence ID" value="GCE28369.1"/>
    <property type="molecule type" value="Genomic_DNA"/>
</dbReference>
<dbReference type="Pfam" id="PF03073">
    <property type="entry name" value="TspO_MBR"/>
    <property type="match status" value="1"/>
</dbReference>
<feature type="transmembrane region" description="Helical" evidence="6">
    <location>
        <begin position="42"/>
        <end position="63"/>
    </location>
</feature>
<reference evidence="8" key="1">
    <citation type="submission" date="2018-12" db="EMBL/GenBank/DDBJ databases">
        <title>Tengunoibacter tsumagoiensis gen. nov., sp. nov., Dictyobacter kobayashii sp. nov., D. alpinus sp. nov., and D. joshuensis sp. nov. and description of Dictyobacteraceae fam. nov. within the order Ktedonobacterales isolated from Tengu-no-mugimeshi.</title>
        <authorList>
            <person name="Wang C.M."/>
            <person name="Zheng Y."/>
            <person name="Sakai Y."/>
            <person name="Toyoda A."/>
            <person name="Minakuchi Y."/>
            <person name="Abe K."/>
            <person name="Yokota A."/>
            <person name="Yabe S."/>
        </authorList>
    </citation>
    <scope>NUCLEOTIDE SEQUENCE [LARGE SCALE GENOMIC DNA]</scope>
    <source>
        <strain evidence="8">Uno16</strain>
    </source>
</reference>
<keyword evidence="8" id="KW-1185">Reference proteome</keyword>
<keyword evidence="3 6" id="KW-0812">Transmembrane</keyword>
<keyword evidence="7" id="KW-0675">Receptor</keyword>
<evidence type="ECO:0000256" key="4">
    <source>
        <dbReference type="ARBA" id="ARBA00022989"/>
    </source>
</evidence>
<dbReference type="PANTHER" id="PTHR10057">
    <property type="entry name" value="PERIPHERAL-TYPE BENZODIAZEPINE RECEPTOR"/>
    <property type="match status" value="1"/>
</dbReference>
<evidence type="ECO:0000256" key="3">
    <source>
        <dbReference type="ARBA" id="ARBA00022692"/>
    </source>
</evidence>
<comment type="subcellular location">
    <subcellularLocation>
        <location evidence="1">Membrane</location>
        <topology evidence="1">Multi-pass membrane protein</topology>
    </subcellularLocation>
</comment>
<keyword evidence="4 6" id="KW-1133">Transmembrane helix</keyword>
<evidence type="ECO:0000256" key="6">
    <source>
        <dbReference type="SAM" id="Phobius"/>
    </source>
</evidence>
<dbReference type="GO" id="GO:0016020">
    <property type="term" value="C:membrane"/>
    <property type="evidence" value="ECO:0007669"/>
    <property type="project" value="UniProtKB-SubCell"/>
</dbReference>
<evidence type="ECO:0000313" key="8">
    <source>
        <dbReference type="Proteomes" id="UP000287171"/>
    </source>
</evidence>
<dbReference type="AlphaFoldDB" id="A0A402BAL0"/>
<dbReference type="Proteomes" id="UP000287171">
    <property type="component" value="Unassembled WGS sequence"/>
</dbReference>
<evidence type="ECO:0000313" key="7">
    <source>
        <dbReference type="EMBL" id="GCE28369.1"/>
    </source>
</evidence>
<protein>
    <submittedName>
        <fullName evidence="7">Mitochondrial benzodiazepine receptor/sensory transduction protein</fullName>
    </submittedName>
</protein>
<evidence type="ECO:0000256" key="5">
    <source>
        <dbReference type="ARBA" id="ARBA00023136"/>
    </source>
</evidence>
<evidence type="ECO:0000256" key="1">
    <source>
        <dbReference type="ARBA" id="ARBA00004141"/>
    </source>
</evidence>
<gene>
    <name evidence="7" type="ORF">KDA_38530</name>
</gene>
<dbReference type="InterPro" id="IPR038330">
    <property type="entry name" value="TspO/MBR-related_sf"/>
</dbReference>
<organism evidence="7 8">
    <name type="scientific">Dictyobacter alpinus</name>
    <dbReference type="NCBI Taxonomy" id="2014873"/>
    <lineage>
        <taxon>Bacteria</taxon>
        <taxon>Bacillati</taxon>
        <taxon>Chloroflexota</taxon>
        <taxon>Ktedonobacteria</taxon>
        <taxon>Ktedonobacterales</taxon>
        <taxon>Dictyobacteraceae</taxon>
        <taxon>Dictyobacter</taxon>
    </lineage>
</organism>
<keyword evidence="5 6" id="KW-0472">Membrane</keyword>
<dbReference type="Gene3D" id="1.20.1260.100">
    <property type="entry name" value="TspO/MBR protein"/>
    <property type="match status" value="1"/>
</dbReference>
<dbReference type="CDD" id="cd15904">
    <property type="entry name" value="TSPO_MBR"/>
    <property type="match status" value="1"/>
</dbReference>
<comment type="caution">
    <text evidence="7">The sequence shown here is derived from an EMBL/GenBank/DDBJ whole genome shotgun (WGS) entry which is preliminary data.</text>
</comment>